<protein>
    <recommendedName>
        <fullName evidence="1">Acyclic terpene utilisation N-terminal domain-containing protein</fullName>
    </recommendedName>
</protein>
<evidence type="ECO:0000259" key="1">
    <source>
        <dbReference type="Pfam" id="PF07287"/>
    </source>
</evidence>
<sequence>MACFMVERMSQQSPQPSDMAAPSGRAIRIGCGAGFSNDRIEPARDLAERGELDFLFFECLAERTLAHSHLARRRNPSAGYIPMLRKRLEATLPGCRAARTQIITNAGAANPAGAAECAADVARQLGMTGLRIAVVEGDDVLDLLEPATPLLEGGRLGDHTGEPICANAYLGANVIADALDAEADIVIAGRVADPSLVLGPLIHAHGWSQSDWERLGAGTLVGHLLECSTQVTGGYFADPGVKEVSNLAFVGFPIAEVSPTGAATITKLNGTGGCVTRSTVIEQLFYEMHDPSAYLTPDVSADFTRVAITDRGNDRVDVSNAAGRRAPDNYKVTIGFDGGFFAESEIGYAGHGAANRARYAAEILCERMAVLHGIRDMRIDLIGVASQHATARPDDCNADGRDVRMRAALRTSDKDLAEALLMEMETLWIAGPAGGGGVRGRVLPSIVTRSALVPRERVKPRFTMMVS</sequence>
<keyword evidence="3" id="KW-1185">Reference proteome</keyword>
<organism evidence="2 3">
    <name type="scientific">Mesorhizobium australicum</name>
    <dbReference type="NCBI Taxonomy" id="536018"/>
    <lineage>
        <taxon>Bacteria</taxon>
        <taxon>Pseudomonadati</taxon>
        <taxon>Pseudomonadota</taxon>
        <taxon>Alphaproteobacteria</taxon>
        <taxon>Hyphomicrobiales</taxon>
        <taxon>Phyllobacteriaceae</taxon>
        <taxon>Mesorhizobium</taxon>
    </lineage>
</organism>
<accession>A0A1X7N0Z6</accession>
<reference evidence="2 3" key="1">
    <citation type="submission" date="2017-04" db="EMBL/GenBank/DDBJ databases">
        <authorList>
            <person name="Afonso C.L."/>
            <person name="Miller P.J."/>
            <person name="Scott M.A."/>
            <person name="Spackman E."/>
            <person name="Goraichik I."/>
            <person name="Dimitrov K.M."/>
            <person name="Suarez D.L."/>
            <person name="Swayne D.E."/>
        </authorList>
    </citation>
    <scope>NUCLEOTIDE SEQUENCE [LARGE SCALE GENOMIC DNA]</scope>
    <source>
        <strain evidence="2 3">B5P</strain>
    </source>
</reference>
<evidence type="ECO:0000313" key="2">
    <source>
        <dbReference type="EMBL" id="SMH30872.1"/>
    </source>
</evidence>
<evidence type="ECO:0000313" key="3">
    <source>
        <dbReference type="Proteomes" id="UP000193083"/>
    </source>
</evidence>
<dbReference type="PANTHER" id="PTHR47472:SF1">
    <property type="entry name" value="DUF1446-DOMAIN-CONTAINING PROTEIN"/>
    <property type="match status" value="1"/>
</dbReference>
<name>A0A1X7N0Z6_9HYPH</name>
<dbReference type="EMBL" id="FXBL01000004">
    <property type="protein sequence ID" value="SMH30872.1"/>
    <property type="molecule type" value="Genomic_DNA"/>
</dbReference>
<dbReference type="AlphaFoldDB" id="A0A1X7N0Z6"/>
<dbReference type="Proteomes" id="UP000193083">
    <property type="component" value="Unassembled WGS sequence"/>
</dbReference>
<feature type="domain" description="Acyclic terpene utilisation N-terminal" evidence="1">
    <location>
        <begin position="27"/>
        <end position="463"/>
    </location>
</feature>
<dbReference type="PANTHER" id="PTHR47472">
    <property type="entry name" value="PROPIONYL-COA CARBOXYLASE"/>
    <property type="match status" value="1"/>
</dbReference>
<gene>
    <name evidence="2" type="ORF">SAMN02982922_1089</name>
</gene>
<dbReference type="InterPro" id="IPR010839">
    <property type="entry name" value="AtuA_N"/>
</dbReference>
<dbReference type="Pfam" id="PF07287">
    <property type="entry name" value="AtuA"/>
    <property type="match status" value="1"/>
</dbReference>
<proteinExistence type="predicted"/>